<evidence type="ECO:0000313" key="2">
    <source>
        <dbReference type="Proteomes" id="UP000305401"/>
    </source>
</evidence>
<gene>
    <name evidence="1" type="ORF">E5990_01585</name>
</gene>
<organism evidence="1 2">
    <name type="scientific">Muribaculum caecicola</name>
    <dbReference type="NCBI Taxonomy" id="3038144"/>
    <lineage>
        <taxon>Bacteria</taxon>
        <taxon>Pseudomonadati</taxon>
        <taxon>Bacteroidota</taxon>
        <taxon>Bacteroidia</taxon>
        <taxon>Bacteroidales</taxon>
        <taxon>Muribaculaceae</taxon>
        <taxon>Muribaculum</taxon>
    </lineage>
</organism>
<protein>
    <submittedName>
        <fullName evidence="1">Uncharacterized protein</fullName>
    </submittedName>
</protein>
<sequence length="492" mass="57091">MTRQEVVIKVSKISRIIGELKYEMDLGGKIEFAALDPDFAHIAEWIKEIHQYIEEEPSPVLYRLVENIGFTDIIEDYLSSHAENIDAPSADLLEKYVKGMHALTRLCDSRRTEQKGKYTDLTETLANKEVATLLDRAVDAGLLDSHYQPTPKAKSVNLKIIAYAVSTLCKLSHPYSHFEKQWHKEKGNRFSTSRLPKRDTSYYDSTKALYPEVDFSNFEVAHEIDTLYTPQSEQDIKNLYMELVKYGYIAPDTPLEAFYGIFNKERFKQPIEWIKNQRQLAFLLYTAFSTYNKQNLWIKGECCFRINGRVPHRACFVSGYSQIKRDGLLDAYDVRLKSICDRFNHIDTPEASPTTSETQRLIHTSKLVFHSTADEKKKFAMYSALIQGEYIAADTTFAIFKGIFDETEFSTPVKWIKKQAQLMYFVYLAFKKDNPFDIWVKSVYCFCMANGKKPNRESLHCNFRNFIQKGILDTYDTELKNIADSYVYNNDL</sequence>
<proteinExistence type="predicted"/>
<comment type="caution">
    <text evidence="1">The sequence shown here is derived from an EMBL/GenBank/DDBJ whole genome shotgun (WGS) entry which is preliminary data.</text>
</comment>
<evidence type="ECO:0000313" key="1">
    <source>
        <dbReference type="EMBL" id="THG54903.1"/>
    </source>
</evidence>
<name>A0AC61S8I2_9BACT</name>
<accession>A0AC61S8I2</accession>
<reference evidence="1" key="1">
    <citation type="submission" date="2019-04" db="EMBL/GenBank/DDBJ databases">
        <title>Microbes associate with the intestines of laboratory mice.</title>
        <authorList>
            <person name="Navarre W."/>
            <person name="Wong E."/>
            <person name="Huang K.C."/>
            <person name="Tropini C."/>
            <person name="Ng K."/>
            <person name="Yu B."/>
        </authorList>
    </citation>
    <scope>NUCLEOTIDE SEQUENCE</scope>
    <source>
        <strain evidence="1">NM86_A22</strain>
    </source>
</reference>
<dbReference type="Proteomes" id="UP000305401">
    <property type="component" value="Unassembled WGS sequence"/>
</dbReference>
<keyword evidence="2" id="KW-1185">Reference proteome</keyword>
<dbReference type="EMBL" id="SSTG01000008">
    <property type="protein sequence ID" value="THG54903.1"/>
    <property type="molecule type" value="Genomic_DNA"/>
</dbReference>